<keyword evidence="5 7" id="KW-1133">Transmembrane helix</keyword>
<evidence type="ECO:0000256" key="1">
    <source>
        <dbReference type="ARBA" id="ARBA00004651"/>
    </source>
</evidence>
<dbReference type="GO" id="GO:0005886">
    <property type="term" value="C:plasma membrane"/>
    <property type="evidence" value="ECO:0007669"/>
    <property type="project" value="UniProtKB-SubCell"/>
</dbReference>
<comment type="subcellular location">
    <subcellularLocation>
        <location evidence="1">Cell membrane</location>
        <topology evidence="1">Multi-pass membrane protein</topology>
    </subcellularLocation>
</comment>
<evidence type="ECO:0000256" key="3">
    <source>
        <dbReference type="ARBA" id="ARBA00022475"/>
    </source>
</evidence>
<keyword evidence="4 7" id="KW-0812">Transmembrane</keyword>
<dbReference type="InterPro" id="IPR035906">
    <property type="entry name" value="MetI-like_sf"/>
</dbReference>
<proteinExistence type="predicted"/>
<dbReference type="SUPFAM" id="SSF161098">
    <property type="entry name" value="MetI-like"/>
    <property type="match status" value="1"/>
</dbReference>
<organism evidence="8 9">
    <name type="scientific">Clavibacter michiganensis subsp. michiganensis</name>
    <dbReference type="NCBI Taxonomy" id="33013"/>
    <lineage>
        <taxon>Bacteria</taxon>
        <taxon>Bacillati</taxon>
        <taxon>Actinomycetota</taxon>
        <taxon>Actinomycetes</taxon>
        <taxon>Micrococcales</taxon>
        <taxon>Microbacteriaceae</taxon>
        <taxon>Clavibacter</taxon>
    </lineage>
</organism>
<keyword evidence="2" id="KW-0813">Transport</keyword>
<keyword evidence="3" id="KW-1003">Cell membrane</keyword>
<dbReference type="EMBL" id="MDHH01000001">
    <property type="protein sequence ID" value="OUE04940.1"/>
    <property type="molecule type" value="Genomic_DNA"/>
</dbReference>
<evidence type="ECO:0000256" key="5">
    <source>
        <dbReference type="ARBA" id="ARBA00022989"/>
    </source>
</evidence>
<reference evidence="8 9" key="1">
    <citation type="submission" date="2016-08" db="EMBL/GenBank/DDBJ databases">
        <title>Genome sequence of Clavibacter michiganensis subsp. michiganensis strain CASJ007.</title>
        <authorList>
            <person name="Thapa S.P."/>
            <person name="Coaker G."/>
        </authorList>
    </citation>
    <scope>NUCLEOTIDE SEQUENCE [LARGE SCALE GENOMIC DNA]</scope>
    <source>
        <strain evidence="8">CASJ007</strain>
    </source>
</reference>
<protein>
    <recommendedName>
        <fullName evidence="10">Sugar ABC transporter permease</fullName>
    </recommendedName>
</protein>
<dbReference type="PANTHER" id="PTHR43005:SF1">
    <property type="entry name" value="SPERMIDINE_PUTRESCINE TRANSPORT SYSTEM PERMEASE PROTEIN"/>
    <property type="match status" value="1"/>
</dbReference>
<evidence type="ECO:0008006" key="10">
    <source>
        <dbReference type="Google" id="ProtNLM"/>
    </source>
</evidence>
<evidence type="ECO:0000256" key="6">
    <source>
        <dbReference type="ARBA" id="ARBA00023136"/>
    </source>
</evidence>
<comment type="caution">
    <text evidence="8">The sequence shown here is derived from an EMBL/GenBank/DDBJ whole genome shotgun (WGS) entry which is preliminary data.</text>
</comment>
<keyword evidence="6 7" id="KW-0472">Membrane</keyword>
<gene>
    <name evidence="8" type="ORF">CMMCAS07_08320</name>
</gene>
<sequence length="80" mass="8633">MTAVTLLLGLVYTIKVFDVIWILTKGGPANSSHTLSTWAYEKSFTDLDFGVGAAAGEILVVVALVFGLIYVRAQRKEAQS</sequence>
<evidence type="ECO:0000313" key="8">
    <source>
        <dbReference type="EMBL" id="OUE04940.1"/>
    </source>
</evidence>
<evidence type="ECO:0000256" key="2">
    <source>
        <dbReference type="ARBA" id="ARBA00022448"/>
    </source>
</evidence>
<evidence type="ECO:0000256" key="4">
    <source>
        <dbReference type="ARBA" id="ARBA00022692"/>
    </source>
</evidence>
<feature type="transmembrane region" description="Helical" evidence="7">
    <location>
        <begin position="49"/>
        <end position="71"/>
    </location>
</feature>
<keyword evidence="9" id="KW-1185">Reference proteome</keyword>
<evidence type="ECO:0000313" key="9">
    <source>
        <dbReference type="Proteomes" id="UP000195062"/>
    </source>
</evidence>
<name>A0A251XNH3_CLAMM</name>
<dbReference type="Gene3D" id="1.10.3720.10">
    <property type="entry name" value="MetI-like"/>
    <property type="match status" value="1"/>
</dbReference>
<dbReference type="Proteomes" id="UP000195062">
    <property type="component" value="Unassembled WGS sequence"/>
</dbReference>
<accession>A0A251XNH3</accession>
<dbReference type="AlphaFoldDB" id="A0A251XNH3"/>
<dbReference type="PANTHER" id="PTHR43005">
    <property type="entry name" value="BLR7065 PROTEIN"/>
    <property type="match status" value="1"/>
</dbReference>
<evidence type="ECO:0000256" key="7">
    <source>
        <dbReference type="SAM" id="Phobius"/>
    </source>
</evidence>